<feature type="DNA-binding region" description="H-T-H motif" evidence="6">
    <location>
        <begin position="824"/>
        <end position="843"/>
    </location>
</feature>
<evidence type="ECO:0000256" key="3">
    <source>
        <dbReference type="ARBA" id="ARBA00023082"/>
    </source>
</evidence>
<dbReference type="PANTHER" id="PTHR30603:SF60">
    <property type="entry name" value="RNA POLYMERASE SIGMA FACTOR RPOD"/>
    <property type="match status" value="1"/>
</dbReference>
<dbReference type="InterPro" id="IPR014284">
    <property type="entry name" value="RNA_pol_sigma-70_dom"/>
</dbReference>
<keyword evidence="11" id="KW-1185">Reference proteome</keyword>
<feature type="domain" description="RNA polymerase sigma-70" evidence="9">
    <location>
        <begin position="823"/>
        <end position="849"/>
    </location>
</feature>
<feature type="domain" description="RNA polymerase sigma-70" evidence="8">
    <location>
        <begin position="654"/>
        <end position="667"/>
    </location>
</feature>
<dbReference type="InterPro" id="IPR050239">
    <property type="entry name" value="Sigma-70_RNA_pol_init_factors"/>
</dbReference>
<comment type="function">
    <text evidence="6">Sigma factors are initiation factors that promote the attachment of RNA polymerase to specific initiation sites and are then released. This sigma factor is the primary sigma factor during exponential growth.</text>
</comment>
<dbReference type="Pfam" id="PF04539">
    <property type="entry name" value="Sigma70_r3"/>
    <property type="match status" value="1"/>
</dbReference>
<dbReference type="InterPro" id="IPR000943">
    <property type="entry name" value="RNA_pol_sigma70"/>
</dbReference>
<dbReference type="Gene3D" id="1.10.601.10">
    <property type="entry name" value="RNA Polymerase Primary Sigma Factor"/>
    <property type="match status" value="1"/>
</dbReference>
<dbReference type="InterPro" id="IPR013324">
    <property type="entry name" value="RNA_pol_sigma_r3/r4-like"/>
</dbReference>
<dbReference type="NCBIfam" id="TIGR02393">
    <property type="entry name" value="RpoD_Cterm"/>
    <property type="match status" value="1"/>
</dbReference>
<keyword evidence="2 6" id="KW-0805">Transcription regulation</keyword>
<dbReference type="Pfam" id="PF03979">
    <property type="entry name" value="Sigma70_r1_1"/>
    <property type="match status" value="1"/>
</dbReference>
<sequence>MTKPVKTLSLTKKSTESISESTTSAQHTDAPVEVNADAQANKPVTIVTRRSRLTVRPEAMQPVAPADNAASAPTVAAEGNATAAPAPKVVVVKKPVSRLAAQPANAAPAAPVAVAPAVPRSDDHVVKPVSASPIAEAAVAKPVVKPAAKSVTKTTGKTVVKKAAEKSQPGAVTVTRGVGTASLAGIDTSSYSLPATKVAAKRGRKPSEYQAETDEIAAVNAAEQAEIFGLSSNKSRAGQSLSEAQMEARRKQITLLVNLGRERGYLTHAEINDHLPDDLTDADTLENLVSTFNSMGITVTEQAPDSESLLLSDGVVQVASDDDAEAVVSTALSAVDADFGRSTDPVRMYMREMASVQLLNRQQEIAIARRIEEGLTDMMQAISANPATIAEVLALAAKLEQEQIKVDDIIDGFAETGADLAAPLEDELQAEASAEDEEELEDEDDADDVSAGSDGLSADQLAQMRAEALKKFAAIATHFATMRTEHDAGRSMSPVWRDAQAAITREALGMRFTAKIVENLCDLVRKQMETLRKLERQVLDVAVNKCGMPREHFIKTFPGSETDLDWVQREVDCAYPHSAALERQVHAIREYQSGLIELERQAAIPLSELRAINQKMIAGERRARQAKREMTEANLRLVISIAKKYVNRGLQFLDLIQEGNIGLLKAVDKFEYRRGYKFSTYATWWIRQAISRAIADQARTIRVPVHMIESINKMNRINRQILMETGAEADIPTLAKRMDMPEAKIREIMKVAKEPISMDMPMGEDGDSSIGDFIQDDSTLAPADAALQASMRDVIKDVLDSLPPREAKVLRMRYGIEMNSDLTLEEVGKHFEVTRERIRQIELKAMNKLRQASRADRLKTFLEGR</sequence>
<dbReference type="InterPro" id="IPR007624">
    <property type="entry name" value="RNA_pol_sigma70_r3"/>
</dbReference>
<keyword evidence="3 6" id="KW-0731">Sigma factor</keyword>
<evidence type="ECO:0000256" key="6">
    <source>
        <dbReference type="HAMAP-Rule" id="MF_00963"/>
    </source>
</evidence>
<dbReference type="InterPro" id="IPR042189">
    <property type="entry name" value="RNA_pol_sigma_70_r1_1_sf"/>
</dbReference>
<dbReference type="InterPro" id="IPR009042">
    <property type="entry name" value="RNA_pol_sigma70_r1_2"/>
</dbReference>
<dbReference type="HAMAP" id="MF_00963">
    <property type="entry name" value="Sigma70_RpoD_SigA"/>
    <property type="match status" value="1"/>
</dbReference>
<organism evidence="10 11">
    <name type="scientific">Paucimonas lemoignei</name>
    <name type="common">Pseudomonas lemoignei</name>
    <dbReference type="NCBI Taxonomy" id="29443"/>
    <lineage>
        <taxon>Bacteria</taxon>
        <taxon>Pseudomonadati</taxon>
        <taxon>Pseudomonadota</taxon>
        <taxon>Betaproteobacteria</taxon>
        <taxon>Burkholderiales</taxon>
        <taxon>Burkholderiaceae</taxon>
        <taxon>Paucimonas</taxon>
    </lineage>
</organism>
<reference evidence="10 11" key="1">
    <citation type="submission" date="2019-03" db="EMBL/GenBank/DDBJ databases">
        <title>Genomic Encyclopedia of Type Strains, Phase IV (KMG-IV): sequencing the most valuable type-strain genomes for metagenomic binning, comparative biology and taxonomic classification.</title>
        <authorList>
            <person name="Goeker M."/>
        </authorList>
    </citation>
    <scope>NUCLEOTIDE SEQUENCE [LARGE SCALE GENOMIC DNA]</scope>
    <source>
        <strain evidence="10 11">DSM 7445</strain>
    </source>
</reference>
<feature type="region of interest" description="Sigma-70 factor domain-3" evidence="6">
    <location>
        <begin position="709"/>
        <end position="785"/>
    </location>
</feature>
<evidence type="ECO:0000313" key="10">
    <source>
        <dbReference type="EMBL" id="TCS35765.1"/>
    </source>
</evidence>
<dbReference type="Gene3D" id="1.10.220.120">
    <property type="entry name" value="Sigma-70 factor, region 1.1"/>
    <property type="match status" value="1"/>
</dbReference>
<dbReference type="InterPro" id="IPR007127">
    <property type="entry name" value="RNA_pol_sigma_70_r1_1"/>
</dbReference>
<comment type="caution">
    <text evidence="10">The sequence shown here is derived from an EMBL/GenBank/DDBJ whole genome shotgun (WGS) entry which is preliminary data.</text>
</comment>
<dbReference type="Pfam" id="PF04542">
    <property type="entry name" value="Sigma70_r2"/>
    <property type="match status" value="1"/>
</dbReference>
<dbReference type="InterPro" id="IPR012760">
    <property type="entry name" value="RNA_pol_sigma_RpoD_C"/>
</dbReference>
<proteinExistence type="inferred from homology"/>
<feature type="region of interest" description="Disordered" evidence="7">
    <location>
        <begin position="1"/>
        <end position="51"/>
    </location>
</feature>
<evidence type="ECO:0000259" key="8">
    <source>
        <dbReference type="PROSITE" id="PS00715"/>
    </source>
</evidence>
<comment type="similarity">
    <text evidence="6">Belongs to the sigma-70 factor family. RpoD/SigA subfamily.</text>
</comment>
<evidence type="ECO:0000256" key="1">
    <source>
        <dbReference type="ARBA" id="ARBA00022490"/>
    </source>
</evidence>
<dbReference type="GO" id="GO:0003677">
    <property type="term" value="F:DNA binding"/>
    <property type="evidence" value="ECO:0007669"/>
    <property type="project" value="UniProtKB-UniRule"/>
</dbReference>
<evidence type="ECO:0000259" key="9">
    <source>
        <dbReference type="PROSITE" id="PS00716"/>
    </source>
</evidence>
<dbReference type="AlphaFoldDB" id="A0A4R3HUR5"/>
<protein>
    <recommendedName>
        <fullName evidence="6">RNA polymerase sigma factor RpoD</fullName>
    </recommendedName>
    <alternativeName>
        <fullName evidence="6">Sigma-70</fullName>
    </alternativeName>
</protein>
<evidence type="ECO:0000256" key="5">
    <source>
        <dbReference type="ARBA" id="ARBA00023163"/>
    </source>
</evidence>
<gene>
    <name evidence="6" type="primary">rpoD</name>
    <name evidence="10" type="ORF">EDC30_10964</name>
</gene>
<dbReference type="SUPFAM" id="SSF88659">
    <property type="entry name" value="Sigma3 and sigma4 domains of RNA polymerase sigma factors"/>
    <property type="match status" value="2"/>
</dbReference>
<accession>A0A4R3HUR5</accession>
<dbReference type="Gene3D" id="1.10.10.10">
    <property type="entry name" value="Winged helix-like DNA-binding domain superfamily/Winged helix DNA-binding domain"/>
    <property type="match status" value="2"/>
</dbReference>
<dbReference type="InterPro" id="IPR028630">
    <property type="entry name" value="Sigma70_RpoD"/>
</dbReference>
<dbReference type="RefSeq" id="WP_132259445.1">
    <property type="nucleotide sequence ID" value="NZ_SLZQ01000009.1"/>
</dbReference>
<feature type="compositionally biased region" description="Acidic residues" evidence="7">
    <location>
        <begin position="430"/>
        <end position="448"/>
    </location>
</feature>
<evidence type="ECO:0000313" key="11">
    <source>
        <dbReference type="Proteomes" id="UP000295382"/>
    </source>
</evidence>
<dbReference type="GO" id="GO:0006352">
    <property type="term" value="P:DNA-templated transcription initiation"/>
    <property type="evidence" value="ECO:0007669"/>
    <property type="project" value="UniProtKB-UniRule"/>
</dbReference>
<feature type="region of interest" description="Disordered" evidence="7">
    <location>
        <begin position="430"/>
        <end position="454"/>
    </location>
</feature>
<comment type="subunit">
    <text evidence="6">Interacts transiently with the RNA polymerase catalytic core.</text>
</comment>
<dbReference type="SUPFAM" id="SSF88946">
    <property type="entry name" value="Sigma2 domain of RNA polymerase sigma factors"/>
    <property type="match status" value="1"/>
</dbReference>
<dbReference type="InterPro" id="IPR036388">
    <property type="entry name" value="WH-like_DNA-bd_sf"/>
</dbReference>
<keyword evidence="4 6" id="KW-0238">DNA-binding</keyword>
<evidence type="ECO:0000256" key="7">
    <source>
        <dbReference type="SAM" id="MobiDB-lite"/>
    </source>
</evidence>
<dbReference type="InterPro" id="IPR013325">
    <property type="entry name" value="RNA_pol_sigma_r2"/>
</dbReference>
<feature type="short sequence motif" description="Interaction with polymerase core subunit RpoC" evidence="6">
    <location>
        <begin position="654"/>
        <end position="657"/>
    </location>
</feature>
<dbReference type="NCBIfam" id="NF004208">
    <property type="entry name" value="PRK05658.1"/>
    <property type="match status" value="1"/>
</dbReference>
<dbReference type="PRINTS" id="PR00046">
    <property type="entry name" value="SIGMA70FCT"/>
</dbReference>
<dbReference type="NCBIfam" id="TIGR02937">
    <property type="entry name" value="sigma70-ECF"/>
    <property type="match status" value="1"/>
</dbReference>
<dbReference type="InterPro" id="IPR007631">
    <property type="entry name" value="RNA_pol_sigma_70_non-ess"/>
</dbReference>
<keyword evidence="5 6" id="KW-0804">Transcription</keyword>
<name>A0A4R3HUR5_PAULE</name>
<dbReference type="Pfam" id="PF00140">
    <property type="entry name" value="Sigma70_r1_2"/>
    <property type="match status" value="1"/>
</dbReference>
<dbReference type="PANTHER" id="PTHR30603">
    <property type="entry name" value="RNA POLYMERASE SIGMA FACTOR RPO"/>
    <property type="match status" value="1"/>
</dbReference>
<comment type="subcellular location">
    <subcellularLocation>
        <location evidence="6">Cytoplasm</location>
    </subcellularLocation>
</comment>
<feature type="region of interest" description="Sigma-70 factor domain-4" evidence="6">
    <location>
        <begin position="798"/>
        <end position="851"/>
    </location>
</feature>
<dbReference type="OrthoDB" id="9809557at2"/>
<dbReference type="InterPro" id="IPR007627">
    <property type="entry name" value="RNA_pol_sigma70_r2"/>
</dbReference>
<dbReference type="FunFam" id="1.10.601.10:FF:000001">
    <property type="entry name" value="RNA polymerase sigma factor SigA"/>
    <property type="match status" value="1"/>
</dbReference>
<dbReference type="CDD" id="cd06171">
    <property type="entry name" value="Sigma70_r4"/>
    <property type="match status" value="1"/>
</dbReference>
<evidence type="ECO:0000256" key="4">
    <source>
        <dbReference type="ARBA" id="ARBA00023125"/>
    </source>
</evidence>
<dbReference type="PROSITE" id="PS00715">
    <property type="entry name" value="SIGMA70_1"/>
    <property type="match status" value="1"/>
</dbReference>
<keyword evidence="1 6" id="KW-0963">Cytoplasm</keyword>
<evidence type="ECO:0000256" key="2">
    <source>
        <dbReference type="ARBA" id="ARBA00023015"/>
    </source>
</evidence>
<dbReference type="EMBL" id="SLZQ01000009">
    <property type="protein sequence ID" value="TCS35765.1"/>
    <property type="molecule type" value="Genomic_DNA"/>
</dbReference>
<dbReference type="Pfam" id="PF04545">
    <property type="entry name" value="Sigma70_r4"/>
    <property type="match status" value="1"/>
</dbReference>
<dbReference type="Proteomes" id="UP000295382">
    <property type="component" value="Unassembled WGS sequence"/>
</dbReference>
<dbReference type="InterPro" id="IPR007630">
    <property type="entry name" value="RNA_pol_sigma70_r4"/>
</dbReference>
<dbReference type="GO" id="GO:0016987">
    <property type="term" value="F:sigma factor activity"/>
    <property type="evidence" value="ECO:0007669"/>
    <property type="project" value="UniProtKB-UniRule"/>
</dbReference>
<dbReference type="Pfam" id="PF04546">
    <property type="entry name" value="Sigma70_ner"/>
    <property type="match status" value="1"/>
</dbReference>
<feature type="compositionally biased region" description="Low complexity" evidence="7">
    <location>
        <begin position="1"/>
        <end position="24"/>
    </location>
</feature>
<dbReference type="GO" id="GO:0005737">
    <property type="term" value="C:cytoplasm"/>
    <property type="evidence" value="ECO:0007669"/>
    <property type="project" value="UniProtKB-SubCell"/>
</dbReference>
<dbReference type="PROSITE" id="PS00716">
    <property type="entry name" value="SIGMA70_2"/>
    <property type="match status" value="1"/>
</dbReference>
<feature type="region of interest" description="Sigma-70 factor domain-2" evidence="6">
    <location>
        <begin position="630"/>
        <end position="700"/>
    </location>
</feature>